<reference evidence="8" key="1">
    <citation type="journal article" date="2019" name="Int. J. Syst. Evol. Microbiol.">
        <title>The Global Catalogue of Microorganisms (GCM) 10K type strain sequencing project: providing services to taxonomists for standard genome sequencing and annotation.</title>
        <authorList>
            <consortium name="The Broad Institute Genomics Platform"/>
            <consortium name="The Broad Institute Genome Sequencing Center for Infectious Disease"/>
            <person name="Wu L."/>
            <person name="Ma J."/>
        </authorList>
    </citation>
    <scope>NUCLEOTIDE SEQUENCE [LARGE SCALE GENOMIC DNA]</scope>
    <source>
        <strain evidence="8">NBRC 109341</strain>
    </source>
</reference>
<evidence type="ECO:0000256" key="4">
    <source>
        <dbReference type="ARBA" id="ARBA00023204"/>
    </source>
</evidence>
<name>A0ABQ6BYX7_9BURK</name>
<dbReference type="Gene3D" id="2.40.50.140">
    <property type="entry name" value="Nucleic acid-binding proteins"/>
    <property type="match status" value="1"/>
</dbReference>
<dbReference type="SUPFAM" id="SSF50249">
    <property type="entry name" value="Nucleic acid-binding proteins"/>
    <property type="match status" value="1"/>
</dbReference>
<accession>A0ABQ6BYX7</accession>
<sequence>MIRRRALVLLLACLASLTLSTPGHAQATDGTAPTRPALMLANVYHPSIDISAYWVSEKYDGVRGYWNGRQLITRGGEAIQAPAWFTAGWPTEAMDGELWAGRGQFEWALSTVRRQTPDDDAWRRIRFMVFDLPDHPGVFDERLAHSQTLIARAGQPWLEAVPQTRVRNRADLMARLDRAVLEGAEGLMLHRGDAPYRGLRSDDLLKLKTHDDAEAQVLEHLPGQGKYTGQMGALLVRTPDGRRFRLGSGFTDTQRREPPAIGTWVTYRFRGLHGSGLPRFASFVRERPNYQPEAAETAR</sequence>
<dbReference type="InterPro" id="IPR050326">
    <property type="entry name" value="NAD_dep_DNA_ligaseB"/>
</dbReference>
<dbReference type="Pfam" id="PF14743">
    <property type="entry name" value="DNA_ligase_OB_2"/>
    <property type="match status" value="1"/>
</dbReference>
<dbReference type="SUPFAM" id="SSF56091">
    <property type="entry name" value="DNA ligase/mRNA capping enzyme, catalytic domain"/>
    <property type="match status" value="1"/>
</dbReference>
<evidence type="ECO:0000256" key="3">
    <source>
        <dbReference type="ARBA" id="ARBA00022763"/>
    </source>
</evidence>
<dbReference type="PANTHER" id="PTHR47810:SF1">
    <property type="entry name" value="DNA LIGASE B"/>
    <property type="match status" value="1"/>
</dbReference>
<dbReference type="InterPro" id="IPR029319">
    <property type="entry name" value="DNA_ligase_OB"/>
</dbReference>
<feature type="chain" id="PRO_5046969269" evidence="5">
    <location>
        <begin position="26"/>
        <end position="299"/>
    </location>
</feature>
<evidence type="ECO:0000259" key="6">
    <source>
        <dbReference type="Pfam" id="PF14743"/>
    </source>
</evidence>
<dbReference type="RefSeq" id="WP_284306785.1">
    <property type="nucleotide sequence ID" value="NZ_BSPB01000004.1"/>
</dbReference>
<dbReference type="PANTHER" id="PTHR47810">
    <property type="entry name" value="DNA LIGASE"/>
    <property type="match status" value="1"/>
</dbReference>
<feature type="signal peptide" evidence="5">
    <location>
        <begin position="1"/>
        <end position="25"/>
    </location>
</feature>
<organism evidence="7 8">
    <name type="scientific">Hydrogenophaga electricum</name>
    <dbReference type="NCBI Taxonomy" id="1230953"/>
    <lineage>
        <taxon>Bacteria</taxon>
        <taxon>Pseudomonadati</taxon>
        <taxon>Pseudomonadota</taxon>
        <taxon>Betaproteobacteria</taxon>
        <taxon>Burkholderiales</taxon>
        <taxon>Comamonadaceae</taxon>
        <taxon>Hydrogenophaga</taxon>
    </lineage>
</organism>
<keyword evidence="4" id="KW-0234">DNA repair</keyword>
<dbReference type="Proteomes" id="UP001156903">
    <property type="component" value="Unassembled WGS sequence"/>
</dbReference>
<proteinExistence type="predicted"/>
<feature type="domain" description="DNA ligase OB-like" evidence="6">
    <location>
        <begin position="222"/>
        <end position="287"/>
    </location>
</feature>
<keyword evidence="8" id="KW-1185">Reference proteome</keyword>
<gene>
    <name evidence="7" type="ORF">GCM10007935_07920</name>
</gene>
<dbReference type="EMBL" id="BSPB01000004">
    <property type="protein sequence ID" value="GLS13363.1"/>
    <property type="molecule type" value="Genomic_DNA"/>
</dbReference>
<comment type="caution">
    <text evidence="7">The sequence shown here is derived from an EMBL/GenBank/DDBJ whole genome shotgun (WGS) entry which is preliminary data.</text>
</comment>
<dbReference type="Gene3D" id="3.30.470.30">
    <property type="entry name" value="DNA ligase/mRNA capping enzyme"/>
    <property type="match status" value="1"/>
</dbReference>
<dbReference type="CDD" id="cd07896">
    <property type="entry name" value="Adenylation_kDNA_ligase_like"/>
    <property type="match status" value="1"/>
</dbReference>
<evidence type="ECO:0000256" key="5">
    <source>
        <dbReference type="SAM" id="SignalP"/>
    </source>
</evidence>
<evidence type="ECO:0000313" key="8">
    <source>
        <dbReference type="Proteomes" id="UP001156903"/>
    </source>
</evidence>
<evidence type="ECO:0000256" key="2">
    <source>
        <dbReference type="ARBA" id="ARBA00022705"/>
    </source>
</evidence>
<dbReference type="NCBIfam" id="NF006592">
    <property type="entry name" value="PRK09125.1"/>
    <property type="match status" value="1"/>
</dbReference>
<dbReference type="GO" id="GO:0016874">
    <property type="term" value="F:ligase activity"/>
    <property type="evidence" value="ECO:0007669"/>
    <property type="project" value="UniProtKB-KW"/>
</dbReference>
<dbReference type="Gene3D" id="3.30.1490.70">
    <property type="match status" value="1"/>
</dbReference>
<keyword evidence="3" id="KW-0227">DNA damage</keyword>
<keyword evidence="1 7" id="KW-0436">Ligase</keyword>
<dbReference type="CDD" id="cd08041">
    <property type="entry name" value="OBF_kDNA_ligase_like"/>
    <property type="match status" value="1"/>
</dbReference>
<evidence type="ECO:0000313" key="7">
    <source>
        <dbReference type="EMBL" id="GLS13363.1"/>
    </source>
</evidence>
<evidence type="ECO:0000256" key="1">
    <source>
        <dbReference type="ARBA" id="ARBA00022598"/>
    </source>
</evidence>
<keyword evidence="5" id="KW-0732">Signal</keyword>
<protein>
    <submittedName>
        <fullName evidence="7">ATP-dependent DNA ligase</fullName>
    </submittedName>
</protein>
<keyword evidence="2" id="KW-0235">DNA replication</keyword>
<dbReference type="InterPro" id="IPR012340">
    <property type="entry name" value="NA-bd_OB-fold"/>
</dbReference>